<reference evidence="2 3" key="1">
    <citation type="submission" date="2015-07" db="EMBL/GenBank/DDBJ databases">
        <title>The genome of Pseudoloma neurophilia, a relevant intracellular parasite of the zebrafish.</title>
        <authorList>
            <person name="Ndikumana S."/>
            <person name="Pelin A."/>
            <person name="Sanders J."/>
            <person name="Corradi N."/>
        </authorList>
    </citation>
    <scope>NUCLEOTIDE SEQUENCE [LARGE SCALE GENOMIC DNA]</scope>
    <source>
        <strain evidence="2 3">MK1</strain>
    </source>
</reference>
<dbReference type="InterPro" id="IPR014722">
    <property type="entry name" value="Rib_uL2_dom2"/>
</dbReference>
<dbReference type="VEuPathDB" id="MicrosporidiaDB:M153_2105000592"/>
<comment type="caution">
    <text evidence="2">The sequence shown here is derived from an EMBL/GenBank/DDBJ whole genome shotgun (WGS) entry which is preliminary data.</text>
</comment>
<evidence type="ECO:0000313" key="2">
    <source>
        <dbReference type="EMBL" id="KRH92913.1"/>
    </source>
</evidence>
<sequence length="168" mass="18339">MTANIEDFDDALPANTLKPNMIIVLDASSKEYVKITSVDKVKNGKHGAAKIMITGKNVRTGNKAEVTFTGSVKVPIVQGVKTTYTLFDLDEEEDCLYAEPQTMGGQAEMITIHLNQIEKTGVELLKTTFSSIKGDEEVISFVTMEYPGFMLVESAKAVSKKSLQKRGG</sequence>
<protein>
    <submittedName>
        <fullName evidence="2">Translation initiation factor 5A (EIF-5A)</fullName>
    </submittedName>
</protein>
<organism evidence="2 3">
    <name type="scientific">Pseudoloma neurophilia</name>
    <dbReference type="NCBI Taxonomy" id="146866"/>
    <lineage>
        <taxon>Eukaryota</taxon>
        <taxon>Fungi</taxon>
        <taxon>Fungi incertae sedis</taxon>
        <taxon>Microsporidia</taxon>
        <taxon>Pseudoloma</taxon>
    </lineage>
</organism>
<dbReference type="Gene3D" id="2.30.30.30">
    <property type="match status" value="1"/>
</dbReference>
<keyword evidence="3" id="KW-1185">Reference proteome</keyword>
<dbReference type="GO" id="GO:0003743">
    <property type="term" value="F:translation initiation factor activity"/>
    <property type="evidence" value="ECO:0007669"/>
    <property type="project" value="UniProtKB-KW"/>
</dbReference>
<dbReference type="Proteomes" id="UP000051530">
    <property type="component" value="Unassembled WGS sequence"/>
</dbReference>
<dbReference type="SUPFAM" id="SSF50104">
    <property type="entry name" value="Translation proteins SH3-like domain"/>
    <property type="match status" value="1"/>
</dbReference>
<dbReference type="Pfam" id="PF21485">
    <property type="entry name" value="IF5A-like_N"/>
    <property type="match status" value="1"/>
</dbReference>
<accession>A0A0R0M1M6</accession>
<dbReference type="OrthoDB" id="9975114at2759"/>
<dbReference type="InterPro" id="IPR008991">
    <property type="entry name" value="Translation_prot_SH3-like_sf"/>
</dbReference>
<keyword evidence="2" id="KW-0648">Protein biosynthesis</keyword>
<name>A0A0R0M1M6_9MICR</name>
<feature type="domain" description="Translation initiation factor 5A-like N-terminal" evidence="1">
    <location>
        <begin position="15"/>
        <end position="67"/>
    </location>
</feature>
<evidence type="ECO:0000313" key="3">
    <source>
        <dbReference type="Proteomes" id="UP000051530"/>
    </source>
</evidence>
<dbReference type="AlphaFoldDB" id="A0A0R0M1M6"/>
<gene>
    <name evidence="2" type="ORF">M153_2105000592</name>
</gene>
<proteinExistence type="predicted"/>
<evidence type="ECO:0000259" key="1">
    <source>
        <dbReference type="Pfam" id="PF21485"/>
    </source>
</evidence>
<dbReference type="InterPro" id="IPR048670">
    <property type="entry name" value="IF5A-like_N"/>
</dbReference>
<keyword evidence="2" id="KW-0396">Initiation factor</keyword>
<dbReference type="EMBL" id="LGUB01000593">
    <property type="protein sequence ID" value="KRH92913.1"/>
    <property type="molecule type" value="Genomic_DNA"/>
</dbReference>